<dbReference type="PROSITE" id="PS51186">
    <property type="entry name" value="GNAT"/>
    <property type="match status" value="1"/>
</dbReference>
<keyword evidence="2" id="KW-1185">Reference proteome</keyword>
<gene>
    <name evidence="1" type="ORF">HY3_01510</name>
</gene>
<evidence type="ECO:0000313" key="2">
    <source>
        <dbReference type="Proteomes" id="UP000249123"/>
    </source>
</evidence>
<proteinExistence type="predicted"/>
<dbReference type="AlphaFoldDB" id="A0A062U1M8"/>
<comment type="caution">
    <text evidence="1">The sequence shown here is derived from an EMBL/GenBank/DDBJ whole genome shotgun (WGS) entry which is preliminary data.</text>
</comment>
<dbReference type="InterPro" id="IPR000182">
    <property type="entry name" value="GNAT_dom"/>
</dbReference>
<organism evidence="1 2">
    <name type="scientific">Hyphomonas pacifica</name>
    <dbReference type="NCBI Taxonomy" id="1280941"/>
    <lineage>
        <taxon>Bacteria</taxon>
        <taxon>Pseudomonadati</taxon>
        <taxon>Pseudomonadota</taxon>
        <taxon>Alphaproteobacteria</taxon>
        <taxon>Hyphomonadales</taxon>
        <taxon>Hyphomonadaceae</taxon>
        <taxon>Hyphomonas</taxon>
    </lineage>
</organism>
<sequence length="138" mass="14677">MPAKISIGASSLSAAEFVRLRAGLGWGEVSEEDADRSLRASLFQCTARAGGEAIGFGRVVGDGVMYFYIQDMMIRPEHQGHGIGASILETLLGQIREKAGSGAMIGLMAAKGKAGFYEKYGFVSRPNEAYDPGMILVL</sequence>
<dbReference type="InterPro" id="IPR053144">
    <property type="entry name" value="Acetyltransferase_Butenolide"/>
</dbReference>
<evidence type="ECO:0000313" key="1">
    <source>
        <dbReference type="EMBL" id="RAN34312.1"/>
    </source>
</evidence>
<accession>A0A062U1M8</accession>
<dbReference type="STRING" id="1280941.HY2_01425"/>
<accession>A0A328JTH6</accession>
<dbReference type="CDD" id="cd04301">
    <property type="entry name" value="NAT_SF"/>
    <property type="match status" value="1"/>
</dbReference>
<dbReference type="SUPFAM" id="SSF55729">
    <property type="entry name" value="Acyl-CoA N-acyltransferases (Nat)"/>
    <property type="match status" value="1"/>
</dbReference>
<dbReference type="GO" id="GO:0016747">
    <property type="term" value="F:acyltransferase activity, transferring groups other than amino-acyl groups"/>
    <property type="evidence" value="ECO:0007669"/>
    <property type="project" value="InterPro"/>
</dbReference>
<dbReference type="Proteomes" id="UP000249123">
    <property type="component" value="Unassembled WGS sequence"/>
</dbReference>
<dbReference type="Gene3D" id="3.40.630.30">
    <property type="match status" value="1"/>
</dbReference>
<dbReference type="InterPro" id="IPR016181">
    <property type="entry name" value="Acyl_CoA_acyltransferase"/>
</dbReference>
<dbReference type="RefSeq" id="WP_051594754.1">
    <property type="nucleotide sequence ID" value="NZ_AWFA01000012.1"/>
</dbReference>
<dbReference type="PANTHER" id="PTHR43233:SF1">
    <property type="entry name" value="FAMILY N-ACETYLTRANSFERASE, PUTATIVE (AFU_ORTHOLOGUE AFUA_6G03350)-RELATED"/>
    <property type="match status" value="1"/>
</dbReference>
<dbReference type="Pfam" id="PF13508">
    <property type="entry name" value="Acetyltransf_7"/>
    <property type="match status" value="1"/>
</dbReference>
<name>A0A062U1M8_9PROT</name>
<dbReference type="eggNOG" id="COG0454">
    <property type="taxonomic scope" value="Bacteria"/>
</dbReference>
<dbReference type="EMBL" id="AWFB01000012">
    <property type="protein sequence ID" value="RAN34312.1"/>
    <property type="molecule type" value="Genomic_DNA"/>
</dbReference>
<reference evidence="1 2" key="1">
    <citation type="submission" date="2013-04" db="EMBL/GenBank/DDBJ databases">
        <title>Hyphomonas sp. T24B3 Genome Sequencing.</title>
        <authorList>
            <person name="Lai Q."/>
            <person name="Shao Z."/>
        </authorList>
    </citation>
    <scope>NUCLEOTIDE SEQUENCE [LARGE SCALE GENOMIC DNA]</scope>
    <source>
        <strain evidence="1 2">T24B3</strain>
    </source>
</reference>
<dbReference type="PANTHER" id="PTHR43233">
    <property type="entry name" value="FAMILY N-ACETYLTRANSFERASE, PUTATIVE (AFU_ORTHOLOGUE AFUA_6G03350)-RELATED"/>
    <property type="match status" value="1"/>
</dbReference>
<protein>
    <submittedName>
        <fullName evidence="1">Uncharacterized protein</fullName>
    </submittedName>
</protein>